<evidence type="ECO:0000313" key="2">
    <source>
        <dbReference type="EMBL" id="QHZ54079.1"/>
    </source>
</evidence>
<dbReference type="AlphaFoldDB" id="A0A6C0QZF6"/>
<accession>A0A6C0QMP9</accession>
<dbReference type="EMBL" id="CP019719">
    <property type="protein sequence ID" value="QHZ54079.1"/>
    <property type="molecule type" value="Genomic_DNA"/>
</dbReference>
<evidence type="ECO:0000313" key="3">
    <source>
        <dbReference type="Proteomes" id="UP000464330"/>
    </source>
</evidence>
<reference evidence="2 3" key="1">
    <citation type="journal article" date="2020" name="Int. J. Med. Microbiol.">
        <title>Discovery of Paenibacillus larvae ERIC V: Phenotypic and genomic comparison to genotypes ERIC I-IV reveal different inventories of virulence factors which correlate with epidemiological prevalences of American Foulbrood.</title>
        <authorList>
            <person name="Beims H."/>
            <person name="Bunk B."/>
            <person name="Erler S."/>
            <person name="Mohr K.I."/>
            <person name="Sproer C."/>
            <person name="Pradella S."/>
            <person name="Gunther G."/>
            <person name="Rohde M."/>
            <person name="von der Ohe W."/>
            <person name="Steinert M."/>
        </authorList>
    </citation>
    <scope>NUCLEOTIDE SEQUENCE [LARGE SCALE GENOMIC DNA]</scope>
    <source>
        <strain evidence="1">Eric_V</strain>
    </source>
</reference>
<proteinExistence type="predicted"/>
<protein>
    <submittedName>
        <fullName evidence="2">Uncharacterized protein</fullName>
    </submittedName>
</protein>
<evidence type="ECO:0000313" key="1">
    <source>
        <dbReference type="EMBL" id="QHZ49994.1"/>
    </source>
</evidence>
<dbReference type="EMBL" id="CP019717">
    <property type="protein sequence ID" value="QHZ49994.1"/>
    <property type="molecule type" value="Genomic_DNA"/>
</dbReference>
<name>A0A6C0QZF6_9BACL</name>
<gene>
    <name evidence="1" type="ORF">ERICV_00817</name>
    <name evidence="2" type="ORF">ERICV_05095</name>
</gene>
<dbReference type="Proteomes" id="UP000464330">
    <property type="component" value="Chromosome"/>
</dbReference>
<dbReference type="RefSeq" id="WP_172422903.1">
    <property type="nucleotide sequence ID" value="NZ_CP019717.1"/>
</dbReference>
<sequence length="69" mass="7459">MSDTDQKFYEVAKEITIAAIENGLIVPLGNETMSSAEINQQNAQAIADFYKTVAKTVSAVVVCDFESIS</sequence>
<organism evidence="2 3">
    <name type="scientific">Paenibacillus larvae subsp. larvae</name>
    <dbReference type="NCBI Taxonomy" id="147375"/>
    <lineage>
        <taxon>Bacteria</taxon>
        <taxon>Bacillati</taxon>
        <taxon>Bacillota</taxon>
        <taxon>Bacilli</taxon>
        <taxon>Bacillales</taxon>
        <taxon>Paenibacillaceae</taxon>
        <taxon>Paenibacillus</taxon>
    </lineage>
</organism>
<accession>A0A6C0QZF6</accession>